<evidence type="ECO:0000259" key="6">
    <source>
        <dbReference type="PROSITE" id="PS50949"/>
    </source>
</evidence>
<dbReference type="CDD" id="cd07377">
    <property type="entry name" value="WHTH_GntR"/>
    <property type="match status" value="1"/>
</dbReference>
<accession>A0A852XCB5</accession>
<evidence type="ECO:0000256" key="2">
    <source>
        <dbReference type="ARBA" id="ARBA00022898"/>
    </source>
</evidence>
<dbReference type="InterPro" id="IPR051446">
    <property type="entry name" value="HTH_trans_reg/aminotransferase"/>
</dbReference>
<evidence type="ECO:0000256" key="1">
    <source>
        <dbReference type="ARBA" id="ARBA00005384"/>
    </source>
</evidence>
<dbReference type="InterPro" id="IPR036390">
    <property type="entry name" value="WH_DNA-bd_sf"/>
</dbReference>
<evidence type="ECO:0000256" key="3">
    <source>
        <dbReference type="ARBA" id="ARBA00023015"/>
    </source>
</evidence>
<dbReference type="InterPro" id="IPR000524">
    <property type="entry name" value="Tscrpt_reg_HTH_GntR"/>
</dbReference>
<protein>
    <submittedName>
        <fullName evidence="7">DNA-binding transcriptional MocR family regulator</fullName>
    </submittedName>
</protein>
<keyword evidence="3" id="KW-0805">Transcription regulation</keyword>
<dbReference type="Gene3D" id="3.40.640.10">
    <property type="entry name" value="Type I PLP-dependent aspartate aminotransferase-like (Major domain)"/>
    <property type="match status" value="1"/>
</dbReference>
<dbReference type="Gene3D" id="1.10.10.10">
    <property type="entry name" value="Winged helix-like DNA-binding domain superfamily/Winged helix DNA-binding domain"/>
    <property type="match status" value="1"/>
</dbReference>
<sequence>MTVDLTGAPAGTRLPSQRELVRRFGASATTVAQALGQLRRDGVVETRPGAGTFTVAPPAATGSTGDTSWQDAALELTDALAGGQRRYDGSRLAVTMTARSAEVVDLNGGYLHPALQPLDLLRAATARAARRPDTWDRPPTTGLPELRDWFAGEIGGGLGRHDVLVCPAGQAALASTLRALAQPGDPVVVETPSYPGTTAAAAAAGLHPLPVPMDEHGLQPTYLDEALTRTRARVVVLQPTFQNPTGTVMPPERREEVRQIARRHEAFVIEDDFARGLVHADAPAPPPPMITDDPDGTVVHIRSLTKMTSPNLRVGAVAARGPVLARLRTALLVDTLFVPALLQHTALELVSAPGWERSRRQLSSRLTERAAVAEAAVRETLGAQALARRPSGGFHLWARLPEHLDPAAVAAEAMAHGVAVTPGPTYATGRGEPLPFVRLSLVAAPSAHDVGAGIRRLAPVVAAGE</sequence>
<keyword evidence="5" id="KW-0804">Transcription</keyword>
<evidence type="ECO:0000313" key="8">
    <source>
        <dbReference type="Proteomes" id="UP000592181"/>
    </source>
</evidence>
<evidence type="ECO:0000313" key="7">
    <source>
        <dbReference type="EMBL" id="NYG38094.1"/>
    </source>
</evidence>
<dbReference type="SUPFAM" id="SSF53383">
    <property type="entry name" value="PLP-dependent transferases"/>
    <property type="match status" value="1"/>
</dbReference>
<dbReference type="GO" id="GO:0030170">
    <property type="term" value="F:pyridoxal phosphate binding"/>
    <property type="evidence" value="ECO:0007669"/>
    <property type="project" value="InterPro"/>
</dbReference>
<feature type="domain" description="HTH gntR-type" evidence="6">
    <location>
        <begin position="1"/>
        <end position="57"/>
    </location>
</feature>
<proteinExistence type="inferred from homology"/>
<dbReference type="InterPro" id="IPR015422">
    <property type="entry name" value="PyrdxlP-dep_Trfase_small"/>
</dbReference>
<dbReference type="Gene3D" id="3.90.1150.10">
    <property type="entry name" value="Aspartate Aminotransferase, domain 1"/>
    <property type="match status" value="1"/>
</dbReference>
<dbReference type="Proteomes" id="UP000592181">
    <property type="component" value="Unassembled WGS sequence"/>
</dbReference>
<dbReference type="Pfam" id="PF00392">
    <property type="entry name" value="GntR"/>
    <property type="match status" value="1"/>
</dbReference>
<dbReference type="EMBL" id="JACBZX010000001">
    <property type="protein sequence ID" value="NYG38094.1"/>
    <property type="molecule type" value="Genomic_DNA"/>
</dbReference>
<dbReference type="SMART" id="SM00345">
    <property type="entry name" value="HTH_GNTR"/>
    <property type="match status" value="1"/>
</dbReference>
<dbReference type="Pfam" id="PF00155">
    <property type="entry name" value="Aminotran_1_2"/>
    <property type="match status" value="1"/>
</dbReference>
<dbReference type="GO" id="GO:0003677">
    <property type="term" value="F:DNA binding"/>
    <property type="evidence" value="ECO:0007669"/>
    <property type="project" value="UniProtKB-KW"/>
</dbReference>
<evidence type="ECO:0000256" key="5">
    <source>
        <dbReference type="ARBA" id="ARBA00023163"/>
    </source>
</evidence>
<gene>
    <name evidence="7" type="ORF">BJY28_002563</name>
</gene>
<dbReference type="PROSITE" id="PS50949">
    <property type="entry name" value="HTH_GNTR"/>
    <property type="match status" value="1"/>
</dbReference>
<dbReference type="PANTHER" id="PTHR46577">
    <property type="entry name" value="HTH-TYPE TRANSCRIPTIONAL REGULATORY PROTEIN GABR"/>
    <property type="match status" value="1"/>
</dbReference>
<evidence type="ECO:0000256" key="4">
    <source>
        <dbReference type="ARBA" id="ARBA00023125"/>
    </source>
</evidence>
<comment type="caution">
    <text evidence="7">The sequence shown here is derived from an EMBL/GenBank/DDBJ whole genome shotgun (WGS) entry which is preliminary data.</text>
</comment>
<dbReference type="PRINTS" id="PR00035">
    <property type="entry name" value="HTHGNTR"/>
</dbReference>
<comment type="similarity">
    <text evidence="1">In the C-terminal section; belongs to the class-I pyridoxal-phosphate-dependent aminotransferase family.</text>
</comment>
<keyword evidence="4 7" id="KW-0238">DNA-binding</keyword>
<dbReference type="InterPro" id="IPR015424">
    <property type="entry name" value="PyrdxlP-dep_Trfase"/>
</dbReference>
<dbReference type="InterPro" id="IPR004839">
    <property type="entry name" value="Aminotransferase_I/II_large"/>
</dbReference>
<dbReference type="InterPro" id="IPR015421">
    <property type="entry name" value="PyrdxlP-dep_Trfase_major"/>
</dbReference>
<dbReference type="CDD" id="cd00609">
    <property type="entry name" value="AAT_like"/>
    <property type="match status" value="1"/>
</dbReference>
<dbReference type="RefSeq" id="WP_246313407.1">
    <property type="nucleotide sequence ID" value="NZ_JACBZX010000001.1"/>
</dbReference>
<keyword evidence="8" id="KW-1185">Reference proteome</keyword>
<dbReference type="InterPro" id="IPR036388">
    <property type="entry name" value="WH-like_DNA-bd_sf"/>
</dbReference>
<name>A0A852XCB5_9MICO</name>
<dbReference type="PANTHER" id="PTHR46577:SF2">
    <property type="entry name" value="TRANSCRIPTIONAL REGULATORY PROTEIN"/>
    <property type="match status" value="1"/>
</dbReference>
<reference evidence="7 8" key="1">
    <citation type="submission" date="2020-07" db="EMBL/GenBank/DDBJ databases">
        <title>Sequencing the genomes of 1000 actinobacteria strains.</title>
        <authorList>
            <person name="Klenk H.-P."/>
        </authorList>
    </citation>
    <scope>NUCLEOTIDE SEQUENCE [LARGE SCALE GENOMIC DNA]</scope>
    <source>
        <strain evidence="7 8">DSM 24723</strain>
    </source>
</reference>
<dbReference type="AlphaFoldDB" id="A0A852XCB5"/>
<keyword evidence="2" id="KW-0663">Pyridoxal phosphate</keyword>
<organism evidence="7 8">
    <name type="scientific">Janibacter alkaliphilus</name>
    <dbReference type="NCBI Taxonomy" id="1069963"/>
    <lineage>
        <taxon>Bacteria</taxon>
        <taxon>Bacillati</taxon>
        <taxon>Actinomycetota</taxon>
        <taxon>Actinomycetes</taxon>
        <taxon>Micrococcales</taxon>
        <taxon>Intrasporangiaceae</taxon>
        <taxon>Janibacter</taxon>
    </lineage>
</organism>
<dbReference type="SUPFAM" id="SSF46785">
    <property type="entry name" value="Winged helix' DNA-binding domain"/>
    <property type="match status" value="1"/>
</dbReference>
<dbReference type="GO" id="GO:0003700">
    <property type="term" value="F:DNA-binding transcription factor activity"/>
    <property type="evidence" value="ECO:0007669"/>
    <property type="project" value="InterPro"/>
</dbReference>